<evidence type="ECO:0000256" key="5">
    <source>
        <dbReference type="ARBA" id="ARBA00022679"/>
    </source>
</evidence>
<dbReference type="Gene3D" id="3.60.20.40">
    <property type="match status" value="1"/>
</dbReference>
<dbReference type="SUPFAM" id="SSF56235">
    <property type="entry name" value="N-terminal nucleophile aminohydrolases (Ntn hydrolases)"/>
    <property type="match status" value="1"/>
</dbReference>
<evidence type="ECO:0000256" key="3">
    <source>
        <dbReference type="ARBA" id="ARBA00005115"/>
    </source>
</evidence>
<feature type="binding site" evidence="10">
    <location>
        <begin position="461"/>
        <end position="463"/>
    </location>
    <ligand>
        <name>L-glutamate</name>
        <dbReference type="ChEBI" id="CHEBI:29985"/>
    </ligand>
</feature>
<evidence type="ECO:0000256" key="2">
    <source>
        <dbReference type="ARBA" id="ARBA00001089"/>
    </source>
</evidence>
<proteinExistence type="inferred from homology"/>
<dbReference type="UniPathway" id="UPA00204"/>
<keyword evidence="6 11" id="KW-0378">Hydrolase</keyword>
<evidence type="ECO:0000256" key="10">
    <source>
        <dbReference type="PIRSR" id="PIRSR600101-2"/>
    </source>
</evidence>
<keyword evidence="7" id="KW-0325">Glycoprotein</keyword>
<keyword evidence="5 11" id="KW-0808">Transferase</keyword>
<evidence type="ECO:0000256" key="7">
    <source>
        <dbReference type="ARBA" id="ARBA00023180"/>
    </source>
</evidence>
<dbReference type="FunFam" id="1.10.246.130:FF:000001">
    <property type="entry name" value="Gamma-glutamyltransferase 5 isoform 1"/>
    <property type="match status" value="1"/>
</dbReference>
<accession>A0A2S3I7C2</accession>
<gene>
    <name evidence="13" type="ORF">PAHAL_7G175200</name>
</gene>
<evidence type="ECO:0000256" key="12">
    <source>
        <dbReference type="SAM" id="Phobius"/>
    </source>
</evidence>
<dbReference type="GO" id="GO:0036374">
    <property type="term" value="F:glutathione hydrolase activity"/>
    <property type="evidence" value="ECO:0007669"/>
    <property type="project" value="UniProtKB-UniRule"/>
</dbReference>
<feature type="binding site" evidence="10">
    <location>
        <position position="485"/>
    </location>
    <ligand>
        <name>L-glutamate</name>
        <dbReference type="ChEBI" id="CHEBI:29985"/>
    </ligand>
</feature>
<dbReference type="EMBL" id="CM008052">
    <property type="protein sequence ID" value="PAN38486.1"/>
    <property type="molecule type" value="Genomic_DNA"/>
</dbReference>
<dbReference type="InterPro" id="IPR043138">
    <property type="entry name" value="GGT_lsub"/>
</dbReference>
<dbReference type="InterPro" id="IPR043137">
    <property type="entry name" value="GGT_ssub_C"/>
</dbReference>
<keyword evidence="11" id="KW-0012">Acyltransferase</keyword>
<dbReference type="Pfam" id="PF01019">
    <property type="entry name" value="G_glu_transpept"/>
    <property type="match status" value="1"/>
</dbReference>
<comment type="catalytic activity">
    <reaction evidence="8 11">
        <text>an N-terminal (5-L-glutamyl)-[peptide] + an alpha-amino acid = 5-L-glutamyl amino acid + an N-terminal L-alpha-aminoacyl-[peptide]</text>
        <dbReference type="Rhea" id="RHEA:23904"/>
        <dbReference type="Rhea" id="RHEA-COMP:9780"/>
        <dbReference type="Rhea" id="RHEA-COMP:9795"/>
        <dbReference type="ChEBI" id="CHEBI:77644"/>
        <dbReference type="ChEBI" id="CHEBI:78597"/>
        <dbReference type="ChEBI" id="CHEBI:78599"/>
        <dbReference type="ChEBI" id="CHEBI:78608"/>
        <dbReference type="EC" id="2.3.2.2"/>
    </reaction>
</comment>
<dbReference type="GO" id="GO:0016756">
    <property type="term" value="F:glutathione gamma-glutamylcysteinyltransferase activity"/>
    <property type="evidence" value="ECO:0007669"/>
    <property type="project" value="UniProtKB-ARBA"/>
</dbReference>
<sequence>MNHLISLGWIHATLNFLTFAWRLAALILDVYKTRYIGMPKPRPWRLSAQRSFLDLFFFSRASAMAARRLEWAPATAALRLFLLLLAAAGAAAASPAPAGRREVVTSPRGAVAADDWRCSRAGRDALRDGGGAVDAAVATALCLGVVSPASSGVGGGAFMLVRLADGTSIVYDSRETAPLAASKDMYGGNATLKARGALSIAVPGEIAGLYEAWRRHGKLPWKRLVLPAARLAAAFRISPYLRMQMEATRDGILANRGIRAVYAPGGDILRAGEVCRNVQLARTLRLVAERGPAVFYNGTVGERLVEDVREVGGIVTAEDLKRYRVKVRRPLTENVMGLQVVTMPPPSAGGAGMLLILNILAQYGLPSGFAGSLGIQRLIESLKHYMAVKMNLGDPDFVNVTEVVSDMMSPKFAAELKKTIYDNMTFDPKHYGGRWNILPEHGTSHLSVVDSERNAVSMTSTVNSYFGSLIVSPSTGILLNNEMDDFSMPANTTLNSPPPAPANFVSPSKRPLSSMTPTIVLKDGKLKAAVGASGGAMIPAGTIEVFLNHFVKNMDPLASVMAPRVYHQLIPNVVQYENWTTVTGDHFELATATRADLQRRGHALKPLAGGTISQLVVHNVERRGDLTAVSDPRKGGVPAGY</sequence>
<feature type="active site" description="Nucleophile" evidence="9">
    <location>
        <position position="443"/>
    </location>
</feature>
<evidence type="ECO:0000313" key="13">
    <source>
        <dbReference type="EMBL" id="PAN38486.1"/>
    </source>
</evidence>
<comment type="catalytic activity">
    <reaction evidence="2 11">
        <text>glutathione + H2O = L-cysteinylglycine + L-glutamate</text>
        <dbReference type="Rhea" id="RHEA:28807"/>
        <dbReference type="ChEBI" id="CHEBI:15377"/>
        <dbReference type="ChEBI" id="CHEBI:29985"/>
        <dbReference type="ChEBI" id="CHEBI:57925"/>
        <dbReference type="ChEBI" id="CHEBI:61694"/>
        <dbReference type="EC" id="3.4.19.13"/>
    </reaction>
</comment>
<dbReference type="GO" id="GO:0005886">
    <property type="term" value="C:plasma membrane"/>
    <property type="evidence" value="ECO:0007669"/>
    <property type="project" value="TreeGrafter"/>
</dbReference>
<dbReference type="EC" id="2.3.2.2" evidence="11"/>
<evidence type="ECO:0000256" key="9">
    <source>
        <dbReference type="PIRSR" id="PIRSR600101-1"/>
    </source>
</evidence>
<evidence type="ECO:0000256" key="11">
    <source>
        <dbReference type="RuleBase" id="RU368068"/>
    </source>
</evidence>
<comment type="similarity">
    <text evidence="4">Belongs to the gamma-glutamyltransferase family.</text>
</comment>
<dbReference type="GO" id="GO:0006751">
    <property type="term" value="P:glutathione catabolic process"/>
    <property type="evidence" value="ECO:0007669"/>
    <property type="project" value="UniProtKB-UniRule"/>
</dbReference>
<feature type="binding site" evidence="10">
    <location>
        <position position="535"/>
    </location>
    <ligand>
        <name>L-glutamate</name>
        <dbReference type="ChEBI" id="CHEBI:29985"/>
    </ligand>
</feature>
<feature type="transmembrane region" description="Helical" evidence="12">
    <location>
        <begin position="12"/>
        <end position="31"/>
    </location>
</feature>
<comment type="pathway">
    <text evidence="3 11">Sulfur metabolism; glutathione metabolism.</text>
</comment>
<keyword evidence="12" id="KW-1133">Transmembrane helix</keyword>
<reference evidence="13" key="1">
    <citation type="submission" date="2018-04" db="EMBL/GenBank/DDBJ databases">
        <title>WGS assembly of Panicum hallii.</title>
        <authorList>
            <person name="Lovell J."/>
            <person name="Jenkins J."/>
            <person name="Lowry D."/>
            <person name="Mamidi S."/>
            <person name="Sreedasyam A."/>
            <person name="Weng X."/>
            <person name="Barry K."/>
            <person name="Bonette J."/>
            <person name="Campitelli B."/>
            <person name="Daum C."/>
            <person name="Gordon S."/>
            <person name="Gould B."/>
            <person name="Lipzen A."/>
            <person name="Macqueen A."/>
            <person name="Palacio-Mejia J."/>
            <person name="Plott C."/>
            <person name="Shakirov E."/>
            <person name="Shu S."/>
            <person name="Yoshinaga Y."/>
            <person name="Zane M."/>
            <person name="Rokhsar D."/>
            <person name="Grimwood J."/>
            <person name="Schmutz J."/>
            <person name="Juenger T."/>
        </authorList>
    </citation>
    <scope>NUCLEOTIDE SEQUENCE [LARGE SCALE GENOMIC DNA]</scope>
    <source>
        <strain evidence="13">FIL2</strain>
    </source>
</reference>
<feature type="transmembrane region" description="Helical" evidence="12">
    <location>
        <begin position="75"/>
        <end position="93"/>
    </location>
</feature>
<dbReference type="FunFam" id="3.60.20.40:FF:000004">
    <property type="entry name" value="Glutathione hydrolase 1"/>
    <property type="match status" value="1"/>
</dbReference>
<dbReference type="GO" id="GO:0103068">
    <property type="term" value="F:leukotriene C4 gamma-glutamyl transferase activity"/>
    <property type="evidence" value="ECO:0007669"/>
    <property type="project" value="UniProtKB-EC"/>
</dbReference>
<evidence type="ECO:0000256" key="1">
    <source>
        <dbReference type="ARBA" id="ARBA00001049"/>
    </source>
</evidence>
<feature type="binding site" evidence="10">
    <location>
        <position position="174"/>
    </location>
    <ligand>
        <name>L-glutamate</name>
        <dbReference type="ChEBI" id="CHEBI:29985"/>
    </ligand>
</feature>
<keyword evidence="12" id="KW-0812">Transmembrane</keyword>
<keyword evidence="12" id="KW-0472">Membrane</keyword>
<dbReference type="PANTHER" id="PTHR11686:SF34">
    <property type="entry name" value="GLUTATHIONE HYDROLASE 1-RELATED"/>
    <property type="match status" value="1"/>
</dbReference>
<evidence type="ECO:0000256" key="4">
    <source>
        <dbReference type="ARBA" id="ARBA00009381"/>
    </source>
</evidence>
<dbReference type="PRINTS" id="PR01210">
    <property type="entry name" value="GGTRANSPTASE"/>
</dbReference>
<protein>
    <recommendedName>
        <fullName evidence="11">Glutathione hydrolase</fullName>
        <ecNumber evidence="11">2.3.2.2</ecNumber>
        <ecNumber evidence="11">3.4.19.13</ecNumber>
    </recommendedName>
    <alternativeName>
        <fullName evidence="11">Gamma-glutamyltransferase</fullName>
    </alternativeName>
    <alternativeName>
        <fullName evidence="11">Gamma-glutamyltranspeptidase</fullName>
    </alternativeName>
</protein>
<dbReference type="PANTHER" id="PTHR11686">
    <property type="entry name" value="GAMMA GLUTAMYL TRANSPEPTIDASE"/>
    <property type="match status" value="1"/>
</dbReference>
<comment type="function">
    <text evidence="11">Cleaves the gamma-glutamyl peptide bond of glutathione and glutathione conjugates.</text>
</comment>
<dbReference type="NCBIfam" id="TIGR00066">
    <property type="entry name" value="g_glut_trans"/>
    <property type="match status" value="1"/>
</dbReference>
<name>A0A2S3I7C2_9POAL</name>
<dbReference type="Gramene" id="PAN38486">
    <property type="protein sequence ID" value="PAN38486"/>
    <property type="gene ID" value="PAHAL_7G175200"/>
</dbReference>
<organism evidence="13">
    <name type="scientific">Panicum hallii</name>
    <dbReference type="NCBI Taxonomy" id="206008"/>
    <lineage>
        <taxon>Eukaryota</taxon>
        <taxon>Viridiplantae</taxon>
        <taxon>Streptophyta</taxon>
        <taxon>Embryophyta</taxon>
        <taxon>Tracheophyta</taxon>
        <taxon>Spermatophyta</taxon>
        <taxon>Magnoliopsida</taxon>
        <taxon>Liliopsida</taxon>
        <taxon>Poales</taxon>
        <taxon>Poaceae</taxon>
        <taxon>PACMAD clade</taxon>
        <taxon>Panicoideae</taxon>
        <taxon>Panicodae</taxon>
        <taxon>Paniceae</taxon>
        <taxon>Panicinae</taxon>
        <taxon>Panicum</taxon>
        <taxon>Panicum sect. Panicum</taxon>
    </lineage>
</organism>
<dbReference type="Proteomes" id="UP000243499">
    <property type="component" value="Chromosome 7"/>
</dbReference>
<dbReference type="AlphaFoldDB" id="A0A2S3I7C2"/>
<feature type="binding site" evidence="10">
    <location>
        <begin position="513"/>
        <end position="514"/>
    </location>
    <ligand>
        <name>L-glutamate</name>
        <dbReference type="ChEBI" id="CHEBI:29985"/>
    </ligand>
</feature>
<evidence type="ECO:0000256" key="8">
    <source>
        <dbReference type="ARBA" id="ARBA00047417"/>
    </source>
</evidence>
<dbReference type="Gene3D" id="1.10.246.130">
    <property type="match status" value="1"/>
</dbReference>
<evidence type="ECO:0000256" key="6">
    <source>
        <dbReference type="ARBA" id="ARBA00022801"/>
    </source>
</evidence>
<dbReference type="EC" id="3.4.19.13" evidence="11"/>
<comment type="catalytic activity">
    <reaction evidence="1 11">
        <text>an S-substituted glutathione + H2O = an S-substituted L-cysteinylglycine + L-glutamate</text>
        <dbReference type="Rhea" id="RHEA:59468"/>
        <dbReference type="ChEBI" id="CHEBI:15377"/>
        <dbReference type="ChEBI" id="CHEBI:29985"/>
        <dbReference type="ChEBI" id="CHEBI:90779"/>
        <dbReference type="ChEBI" id="CHEBI:143103"/>
        <dbReference type="EC" id="3.4.19.13"/>
    </reaction>
</comment>
<dbReference type="InterPro" id="IPR000101">
    <property type="entry name" value="GGT_peptidase"/>
</dbReference>
<dbReference type="InterPro" id="IPR029055">
    <property type="entry name" value="Ntn_hydrolases_N"/>
</dbReference>